<sequence length="833" mass="90752">MKYIVIGGVAGGATAAARIRRNTEQAEIILFEKGEYISYANCGLPYYIGGVIAEREKLFVQTPEAFGKRFNIDVRTRSEVIAIHSADKTVDIRTSDGKTYTESYDKLLLSPGASPVRPPLPGIDNEGIFTLRNVNDTDAIKSYLQQHKVKRAVIIGAGFIGLEMAENLQEAGAEVAVVEMANQVMAPIDFSMASLVHEHLLQKGVHLYLEKAVASFERTVNGLEVIFKSGERLPADMVLLSIGVRPNTSLATEAGLEIGEMRGIKVNDYLQTSDEHIYAVGDAIEFRHPLTDRPWLNYLAGPANRQARIVADNMVFGNKVTYEGAVGTSIAKIFDMTVAASGLPAKRLKQAGIDYLSATIHSGSHAGYYPDALQMSIKITFSPVNGKLLGAQIVGYNGVDKRIDEFSQVIKHNGTVYDLMALEQAYAPPFSSAKDPVAVAGYVAGNILSGKMKPLYWRELQAADLSKVTLVDVRTPDEFALGALKGAVNIPLDDMRERMKEIPQDKPVYLYCGVGLRGYLTSNILLQNGFGEVRNLIGGLKLYKAATAPLPKPKEFSNSGSSSSDSSKVDHSEHSKDSAEAYTIASSAIPSMKAIKVDACGISCPGPIMKLKKSMEELADGERLEIVATDAGFPRDAEAWCQTTGNRFVSVKSGAGKYEVIVEKSTPQSSSSEVCREDKGKTFILFSDNLDKVLATFVLANGAAATGKKVIIFFTFWGLNAIKRLDKPAVKKDIWGKMFGMMLPSSSLKLRLSKMNMGGMGARMMRYIMNKKNIDSLESLRTQAIQNGVEFIACQMSMDVMGVKREELLDHVTIGGVATYMNRAEQANVNLFI</sequence>
<evidence type="ECO:0000256" key="2">
    <source>
        <dbReference type="ARBA" id="ARBA00009130"/>
    </source>
</evidence>
<dbReference type="Gene3D" id="3.40.1260.10">
    <property type="entry name" value="DsrEFH-like"/>
    <property type="match status" value="1"/>
</dbReference>
<evidence type="ECO:0000313" key="9">
    <source>
        <dbReference type="EMBL" id="KDS55570.1"/>
    </source>
</evidence>
<evidence type="ECO:0000259" key="8">
    <source>
        <dbReference type="PROSITE" id="PS50206"/>
    </source>
</evidence>
<evidence type="ECO:0000256" key="7">
    <source>
        <dbReference type="SAM" id="MobiDB-lite"/>
    </source>
</evidence>
<protein>
    <submittedName>
        <fullName evidence="9">Pyridine nucleotide-disulfide oxidoreductase family protein</fullName>
    </submittedName>
</protein>
<evidence type="ECO:0000256" key="6">
    <source>
        <dbReference type="ARBA" id="ARBA00023284"/>
    </source>
</evidence>
<dbReference type="SUPFAM" id="SSF55424">
    <property type="entry name" value="FAD/NAD-linked reductases, dimerisation (C-terminal) domain"/>
    <property type="match status" value="1"/>
</dbReference>
<evidence type="ECO:0000256" key="3">
    <source>
        <dbReference type="ARBA" id="ARBA00022630"/>
    </source>
</evidence>
<comment type="similarity">
    <text evidence="2">Belongs to the class-III pyridine nucleotide-disulfide oxidoreductase family.</text>
</comment>
<dbReference type="Proteomes" id="UP000027661">
    <property type="component" value="Unassembled WGS sequence"/>
</dbReference>
<gene>
    <name evidence="9" type="ORF">M099_0867</name>
</gene>
<dbReference type="SUPFAM" id="SSF51905">
    <property type="entry name" value="FAD/NAD(P)-binding domain"/>
    <property type="match status" value="1"/>
</dbReference>
<dbReference type="CDD" id="cd01524">
    <property type="entry name" value="RHOD_Pyr_redox"/>
    <property type="match status" value="1"/>
</dbReference>
<dbReference type="InterPro" id="IPR036873">
    <property type="entry name" value="Rhodanese-like_dom_sf"/>
</dbReference>
<keyword evidence="4" id="KW-0274">FAD</keyword>
<dbReference type="Pfam" id="PF07992">
    <property type="entry name" value="Pyr_redox_2"/>
    <property type="match status" value="1"/>
</dbReference>
<name>A0A069SUA2_PHOVU</name>
<dbReference type="SUPFAM" id="SSF64307">
    <property type="entry name" value="SirA-like"/>
    <property type="match status" value="1"/>
</dbReference>
<dbReference type="InterPro" id="IPR032836">
    <property type="entry name" value="DsrE2-like"/>
</dbReference>
<evidence type="ECO:0000256" key="4">
    <source>
        <dbReference type="ARBA" id="ARBA00022827"/>
    </source>
</evidence>
<dbReference type="InterPro" id="IPR023753">
    <property type="entry name" value="FAD/NAD-binding_dom"/>
</dbReference>
<evidence type="ECO:0000256" key="1">
    <source>
        <dbReference type="ARBA" id="ARBA00001974"/>
    </source>
</evidence>
<dbReference type="Gene3D" id="3.40.250.10">
    <property type="entry name" value="Rhodanese-like domain"/>
    <property type="match status" value="1"/>
</dbReference>
<keyword evidence="5" id="KW-0560">Oxidoreductase</keyword>
<dbReference type="InterPro" id="IPR036868">
    <property type="entry name" value="TusA-like_sf"/>
</dbReference>
<dbReference type="Gene3D" id="3.30.110.40">
    <property type="entry name" value="TusA-like domain"/>
    <property type="match status" value="1"/>
</dbReference>
<accession>A0A069SUA2</accession>
<evidence type="ECO:0000256" key="5">
    <source>
        <dbReference type="ARBA" id="ARBA00023002"/>
    </source>
</evidence>
<feature type="compositionally biased region" description="Basic and acidic residues" evidence="7">
    <location>
        <begin position="567"/>
        <end position="577"/>
    </location>
</feature>
<organism evidence="9 10">
    <name type="scientific">Phocaeicola vulgatus str. 3975 RP4</name>
    <dbReference type="NCBI Taxonomy" id="1339352"/>
    <lineage>
        <taxon>Bacteria</taxon>
        <taxon>Pseudomonadati</taxon>
        <taxon>Bacteroidota</taxon>
        <taxon>Bacteroidia</taxon>
        <taxon>Bacteroidales</taxon>
        <taxon>Bacteroidaceae</taxon>
        <taxon>Phocaeicola</taxon>
    </lineage>
</organism>
<dbReference type="InterPro" id="IPR016156">
    <property type="entry name" value="FAD/NAD-linked_Rdtase_dimer_sf"/>
</dbReference>
<proteinExistence type="inferred from homology"/>
<keyword evidence="6" id="KW-0676">Redox-active center</keyword>
<dbReference type="Pfam" id="PF00581">
    <property type="entry name" value="Rhodanese"/>
    <property type="match status" value="1"/>
</dbReference>
<dbReference type="PROSITE" id="PS50206">
    <property type="entry name" value="RHODANESE_3"/>
    <property type="match status" value="1"/>
</dbReference>
<dbReference type="PRINTS" id="PR00368">
    <property type="entry name" value="FADPNR"/>
</dbReference>
<dbReference type="InterPro" id="IPR001455">
    <property type="entry name" value="TusA-like"/>
</dbReference>
<dbReference type="AlphaFoldDB" id="A0A069SUA2"/>
<dbReference type="InterPro" id="IPR004099">
    <property type="entry name" value="Pyr_nucl-diS_OxRdtase_dimer"/>
</dbReference>
<comment type="caution">
    <text evidence="9">The sequence shown here is derived from an EMBL/GenBank/DDBJ whole genome shotgun (WGS) entry which is preliminary data.</text>
</comment>
<dbReference type="InterPro" id="IPR050260">
    <property type="entry name" value="FAD-bd_OxRdtase"/>
</dbReference>
<dbReference type="InterPro" id="IPR036188">
    <property type="entry name" value="FAD/NAD-bd_sf"/>
</dbReference>
<dbReference type="Pfam" id="PF02852">
    <property type="entry name" value="Pyr_redox_dim"/>
    <property type="match status" value="1"/>
</dbReference>
<keyword evidence="3" id="KW-0285">Flavoprotein</keyword>
<dbReference type="SMART" id="SM00450">
    <property type="entry name" value="RHOD"/>
    <property type="match status" value="1"/>
</dbReference>
<dbReference type="Pfam" id="PF13686">
    <property type="entry name" value="DrsE_2"/>
    <property type="match status" value="1"/>
</dbReference>
<dbReference type="SUPFAM" id="SSF52821">
    <property type="entry name" value="Rhodanese/Cell cycle control phosphatase"/>
    <property type="match status" value="1"/>
</dbReference>
<dbReference type="SUPFAM" id="SSF75169">
    <property type="entry name" value="DsrEFH-like"/>
    <property type="match status" value="1"/>
</dbReference>
<dbReference type="PANTHER" id="PTHR43429:SF1">
    <property type="entry name" value="NAD(P)H SULFUR OXIDOREDUCTASE (COA-DEPENDENT)"/>
    <property type="match status" value="1"/>
</dbReference>
<dbReference type="InterPro" id="IPR027396">
    <property type="entry name" value="DsrEFH-like"/>
</dbReference>
<dbReference type="PROSITE" id="PS01148">
    <property type="entry name" value="UPF0033"/>
    <property type="match status" value="1"/>
</dbReference>
<dbReference type="PRINTS" id="PR00411">
    <property type="entry name" value="PNDRDTASEI"/>
</dbReference>
<dbReference type="Gene3D" id="3.50.50.60">
    <property type="entry name" value="FAD/NAD(P)-binding domain"/>
    <property type="match status" value="2"/>
</dbReference>
<dbReference type="PATRIC" id="fig|1339352.3.peg.836"/>
<evidence type="ECO:0000313" key="10">
    <source>
        <dbReference type="Proteomes" id="UP000027661"/>
    </source>
</evidence>
<feature type="compositionally biased region" description="Low complexity" evidence="7">
    <location>
        <begin position="557"/>
        <end position="566"/>
    </location>
</feature>
<dbReference type="EMBL" id="JNHM01000012">
    <property type="protein sequence ID" value="KDS55570.1"/>
    <property type="molecule type" value="Genomic_DNA"/>
</dbReference>
<dbReference type="Pfam" id="PF01206">
    <property type="entry name" value="TusA"/>
    <property type="match status" value="1"/>
</dbReference>
<feature type="domain" description="Rhodanese" evidence="8">
    <location>
        <begin position="464"/>
        <end position="548"/>
    </location>
</feature>
<feature type="region of interest" description="Disordered" evidence="7">
    <location>
        <begin position="553"/>
        <end position="577"/>
    </location>
</feature>
<comment type="cofactor">
    <cofactor evidence="1">
        <name>FAD</name>
        <dbReference type="ChEBI" id="CHEBI:57692"/>
    </cofactor>
</comment>
<dbReference type="InterPro" id="IPR001763">
    <property type="entry name" value="Rhodanese-like_dom"/>
</dbReference>
<reference evidence="9 10" key="1">
    <citation type="submission" date="2014-04" db="EMBL/GenBank/DDBJ databases">
        <authorList>
            <person name="Sears C."/>
            <person name="Carroll K."/>
            <person name="Sack B.R."/>
            <person name="Qadri F."/>
            <person name="Myers L.L."/>
            <person name="Chung G.-T."/>
            <person name="Escheverria P."/>
            <person name="Fraser C.M."/>
            <person name="Sadzewicz L."/>
            <person name="Shefchek K.A."/>
            <person name="Tallon L."/>
            <person name="Das S.P."/>
            <person name="Daugherty S."/>
            <person name="Mongodin E.F."/>
        </authorList>
    </citation>
    <scope>NUCLEOTIDE SEQUENCE [LARGE SCALE GENOMIC DNA]</scope>
    <source>
        <strain evidence="9 10">3975 RP4</strain>
    </source>
</reference>
<dbReference type="GO" id="GO:0016491">
    <property type="term" value="F:oxidoreductase activity"/>
    <property type="evidence" value="ECO:0007669"/>
    <property type="project" value="UniProtKB-KW"/>
</dbReference>
<dbReference type="RefSeq" id="WP_032952496.1">
    <property type="nucleotide sequence ID" value="NZ_JNHM01000012.1"/>
</dbReference>
<dbReference type="PANTHER" id="PTHR43429">
    <property type="entry name" value="PYRIDINE NUCLEOTIDE-DISULFIDE OXIDOREDUCTASE DOMAIN-CONTAINING"/>
    <property type="match status" value="1"/>
</dbReference>